<keyword evidence="5" id="KW-0378">Hydrolase</keyword>
<comment type="caution">
    <text evidence="11">The sequence shown here is derived from an EMBL/GenBank/DDBJ whole genome shotgun (WGS) entry which is preliminary data.</text>
</comment>
<evidence type="ECO:0000313" key="11">
    <source>
        <dbReference type="EMBL" id="ODC02951.1"/>
    </source>
</evidence>
<keyword evidence="12" id="KW-1185">Reference proteome</keyword>
<dbReference type="GO" id="GO:0016757">
    <property type="term" value="F:glycosyltransferase activity"/>
    <property type="evidence" value="ECO:0007669"/>
    <property type="project" value="UniProtKB-KW"/>
</dbReference>
<evidence type="ECO:0000256" key="3">
    <source>
        <dbReference type="ARBA" id="ARBA00022676"/>
    </source>
</evidence>
<gene>
    <name evidence="11" type="ORF">BFW38_04700</name>
</gene>
<keyword evidence="6 9" id="KW-0133">Cell shape</keyword>
<evidence type="ECO:0000256" key="5">
    <source>
        <dbReference type="ARBA" id="ARBA00022801"/>
    </source>
</evidence>
<keyword evidence="3" id="KW-0328">Glycosyltransferase</keyword>
<dbReference type="RefSeq" id="WP_068997346.1">
    <property type="nucleotide sequence ID" value="NZ_MDTQ01000001.1"/>
</dbReference>
<keyword evidence="7 9" id="KW-0573">Peptidoglycan synthesis</keyword>
<dbReference type="Proteomes" id="UP000094291">
    <property type="component" value="Unassembled WGS sequence"/>
</dbReference>
<protein>
    <recommendedName>
        <fullName evidence="10">L,D-TPase catalytic domain-containing protein</fullName>
    </recommendedName>
</protein>
<evidence type="ECO:0000256" key="7">
    <source>
        <dbReference type="ARBA" id="ARBA00022984"/>
    </source>
</evidence>
<reference evidence="11 12" key="1">
    <citation type="submission" date="2016-08" db="EMBL/GenBank/DDBJ databases">
        <authorList>
            <person name="Seilhamer J.J."/>
        </authorList>
    </citation>
    <scope>NUCLEOTIDE SEQUENCE [LARGE SCALE GENOMIC DNA]</scope>
    <source>
        <strain evidence="11 12">PH27A</strain>
    </source>
</reference>
<dbReference type="InterPro" id="IPR005490">
    <property type="entry name" value="LD_TPept_cat_dom"/>
</dbReference>
<dbReference type="PANTHER" id="PTHR30582">
    <property type="entry name" value="L,D-TRANSPEPTIDASE"/>
    <property type="match status" value="1"/>
</dbReference>
<proteinExistence type="inferred from homology"/>
<dbReference type="InterPro" id="IPR038063">
    <property type="entry name" value="Transpep_catalytic_dom"/>
</dbReference>
<feature type="active site" description="Nucleophile" evidence="9">
    <location>
        <position position="144"/>
    </location>
</feature>
<dbReference type="OrthoDB" id="9787225at2"/>
<evidence type="ECO:0000256" key="2">
    <source>
        <dbReference type="ARBA" id="ARBA00005992"/>
    </source>
</evidence>
<keyword evidence="8 9" id="KW-0961">Cell wall biogenesis/degradation</keyword>
<sequence length="177" mass="19662">MCPSVVLIENRTWLKVDAQHQQLVIMNGRQPGDVYPISTGLAGCGQQEGSGATPLGWHYIRACIGHGDDPYTVFKGRRPTGEYWSPALSAQAPDRDWILGRILWLCGLEPGVNRGGHVDSQRRFIYIHGTPDDQPMGQPLSHGCIRMRVHDVVRLFDQVSVSTPVLIHDEAPSFLLK</sequence>
<dbReference type="UniPathway" id="UPA00219"/>
<organism evidence="11 12">
    <name type="scientific">Terasakiispira papahanaumokuakeensis</name>
    <dbReference type="NCBI Taxonomy" id="197479"/>
    <lineage>
        <taxon>Bacteria</taxon>
        <taxon>Pseudomonadati</taxon>
        <taxon>Pseudomonadota</taxon>
        <taxon>Gammaproteobacteria</taxon>
        <taxon>Oceanospirillales</taxon>
        <taxon>Terasakiispira</taxon>
    </lineage>
</organism>
<evidence type="ECO:0000256" key="1">
    <source>
        <dbReference type="ARBA" id="ARBA00004752"/>
    </source>
</evidence>
<comment type="similarity">
    <text evidence="2">Belongs to the YkuD family.</text>
</comment>
<dbReference type="CDD" id="cd16913">
    <property type="entry name" value="YkuD_like"/>
    <property type="match status" value="1"/>
</dbReference>
<feature type="domain" description="L,D-TPase catalytic" evidence="10">
    <location>
        <begin position="12"/>
        <end position="168"/>
    </location>
</feature>
<evidence type="ECO:0000256" key="9">
    <source>
        <dbReference type="PROSITE-ProRule" id="PRU01373"/>
    </source>
</evidence>
<evidence type="ECO:0000256" key="8">
    <source>
        <dbReference type="ARBA" id="ARBA00023316"/>
    </source>
</evidence>
<accession>A0A1E2V7I7</accession>
<evidence type="ECO:0000256" key="4">
    <source>
        <dbReference type="ARBA" id="ARBA00022679"/>
    </source>
</evidence>
<dbReference type="PROSITE" id="PS52029">
    <property type="entry name" value="LD_TPASE"/>
    <property type="match status" value="1"/>
</dbReference>
<keyword evidence="4" id="KW-0808">Transferase</keyword>
<name>A0A1E2V7I7_9GAMM</name>
<dbReference type="Pfam" id="PF03734">
    <property type="entry name" value="YkuD"/>
    <property type="match status" value="1"/>
</dbReference>
<evidence type="ECO:0000313" key="12">
    <source>
        <dbReference type="Proteomes" id="UP000094291"/>
    </source>
</evidence>
<evidence type="ECO:0000259" key="10">
    <source>
        <dbReference type="PROSITE" id="PS52029"/>
    </source>
</evidence>
<dbReference type="GO" id="GO:0005576">
    <property type="term" value="C:extracellular region"/>
    <property type="evidence" value="ECO:0007669"/>
    <property type="project" value="TreeGrafter"/>
</dbReference>
<dbReference type="PANTHER" id="PTHR30582:SF24">
    <property type="entry name" value="L,D-TRANSPEPTIDASE ERFK_SRFK-RELATED"/>
    <property type="match status" value="1"/>
</dbReference>
<dbReference type="InterPro" id="IPR050979">
    <property type="entry name" value="LD-transpeptidase"/>
</dbReference>
<feature type="active site" description="Proton donor/acceptor" evidence="9">
    <location>
        <position position="128"/>
    </location>
</feature>
<evidence type="ECO:0000256" key="6">
    <source>
        <dbReference type="ARBA" id="ARBA00022960"/>
    </source>
</evidence>
<dbReference type="EMBL" id="MDTQ01000001">
    <property type="protein sequence ID" value="ODC02951.1"/>
    <property type="molecule type" value="Genomic_DNA"/>
</dbReference>
<dbReference type="STRING" id="197479.BFW38_04700"/>
<dbReference type="AlphaFoldDB" id="A0A1E2V7I7"/>
<comment type="pathway">
    <text evidence="1 9">Cell wall biogenesis; peptidoglycan biosynthesis.</text>
</comment>
<dbReference type="GO" id="GO:0071555">
    <property type="term" value="P:cell wall organization"/>
    <property type="evidence" value="ECO:0007669"/>
    <property type="project" value="UniProtKB-UniRule"/>
</dbReference>
<dbReference type="GO" id="GO:0018104">
    <property type="term" value="P:peptidoglycan-protein cross-linking"/>
    <property type="evidence" value="ECO:0007669"/>
    <property type="project" value="TreeGrafter"/>
</dbReference>
<dbReference type="GO" id="GO:0008360">
    <property type="term" value="P:regulation of cell shape"/>
    <property type="evidence" value="ECO:0007669"/>
    <property type="project" value="UniProtKB-UniRule"/>
</dbReference>
<dbReference type="GO" id="GO:0071972">
    <property type="term" value="F:peptidoglycan L,D-transpeptidase activity"/>
    <property type="evidence" value="ECO:0007669"/>
    <property type="project" value="TreeGrafter"/>
</dbReference>
<dbReference type="SUPFAM" id="SSF141523">
    <property type="entry name" value="L,D-transpeptidase catalytic domain-like"/>
    <property type="match status" value="1"/>
</dbReference>
<dbReference type="Gene3D" id="2.40.440.10">
    <property type="entry name" value="L,D-transpeptidase catalytic domain-like"/>
    <property type="match status" value="1"/>
</dbReference>